<keyword evidence="3" id="KW-1185">Reference proteome</keyword>
<gene>
    <name evidence="2" type="ORF">BKA15_004064</name>
</gene>
<reference evidence="2 3" key="1">
    <citation type="submission" date="2020-07" db="EMBL/GenBank/DDBJ databases">
        <title>Sequencing the genomes of 1000 actinobacteria strains.</title>
        <authorList>
            <person name="Klenk H.-P."/>
        </authorList>
    </citation>
    <scope>NUCLEOTIDE SEQUENCE [LARGE SCALE GENOMIC DNA]</scope>
    <source>
        <strain evidence="2 3">DSM 22083</strain>
    </source>
</reference>
<feature type="compositionally biased region" description="Low complexity" evidence="1">
    <location>
        <begin position="252"/>
        <end position="264"/>
    </location>
</feature>
<dbReference type="Proteomes" id="UP000569914">
    <property type="component" value="Unassembled WGS sequence"/>
</dbReference>
<dbReference type="AlphaFoldDB" id="A0A7Y9LDG0"/>
<dbReference type="EMBL" id="JACCBU010000001">
    <property type="protein sequence ID" value="NYE72735.1"/>
    <property type="molecule type" value="Genomic_DNA"/>
</dbReference>
<evidence type="ECO:0000313" key="3">
    <source>
        <dbReference type="Proteomes" id="UP000569914"/>
    </source>
</evidence>
<organism evidence="2 3">
    <name type="scientific">Microlunatus parietis</name>
    <dbReference type="NCBI Taxonomy" id="682979"/>
    <lineage>
        <taxon>Bacteria</taxon>
        <taxon>Bacillati</taxon>
        <taxon>Actinomycetota</taxon>
        <taxon>Actinomycetes</taxon>
        <taxon>Propionibacteriales</taxon>
        <taxon>Propionibacteriaceae</taxon>
        <taxon>Microlunatus</taxon>
    </lineage>
</organism>
<name>A0A7Y9LDG0_9ACTN</name>
<sequence>MRRSGLGCCGIAARVGCLRDAGRVGLTAGWLVGFWPGRPRRRSGRTAGTWAGVRRGAERRECGGGPAAASAEVSGSDHGCGGPGWAAAGSPPESAVCGCRPGRLPAGWLVEFWAGADRGAGPAGRQRRGPGVGCVGLDRPPKRCSRTSEELGPSAGRCGAGQPLWAPASADVSGTDHGTRRSGLGCCGDRRRVSRAGRSRKVPLARPRGGADPARPPGGAGPRRLVARGRAGRSRKVPLARPRGGADRARPRAGSALASSWRGAGRAGAGGCPRARLRGAGPG</sequence>
<evidence type="ECO:0000256" key="1">
    <source>
        <dbReference type="SAM" id="MobiDB-lite"/>
    </source>
</evidence>
<comment type="caution">
    <text evidence="2">The sequence shown here is derived from an EMBL/GenBank/DDBJ whole genome shotgun (WGS) entry which is preliminary data.</text>
</comment>
<evidence type="ECO:0000313" key="2">
    <source>
        <dbReference type="EMBL" id="NYE72735.1"/>
    </source>
</evidence>
<protein>
    <submittedName>
        <fullName evidence="2">Uncharacterized protein</fullName>
    </submittedName>
</protein>
<proteinExistence type="predicted"/>
<accession>A0A7Y9LDG0</accession>
<feature type="region of interest" description="Disordered" evidence="1">
    <location>
        <begin position="59"/>
        <end position="80"/>
    </location>
</feature>
<feature type="compositionally biased region" description="Low complexity" evidence="1">
    <location>
        <begin position="204"/>
        <end position="213"/>
    </location>
</feature>
<feature type="compositionally biased region" description="Basic residues" evidence="1">
    <location>
        <begin position="192"/>
        <end position="203"/>
    </location>
</feature>
<feature type="compositionally biased region" description="Basic residues" evidence="1">
    <location>
        <begin position="225"/>
        <end position="238"/>
    </location>
</feature>
<feature type="region of interest" description="Disordered" evidence="1">
    <location>
        <begin position="139"/>
        <end position="283"/>
    </location>
</feature>